<comment type="caution">
    <text evidence="2">The sequence shown here is derived from an EMBL/GenBank/DDBJ whole genome shotgun (WGS) entry which is preliminary data.</text>
</comment>
<accession>A0AAE4GDM8</accession>
<dbReference type="RefSeq" id="WP_034341507.1">
    <property type="nucleotide sequence ID" value="NZ_JAVLSM010000023.1"/>
</dbReference>
<name>A0AAE4GDM8_9BURK</name>
<evidence type="ECO:0000313" key="2">
    <source>
        <dbReference type="EMBL" id="MDT0340519.1"/>
    </source>
</evidence>
<proteinExistence type="predicted"/>
<keyword evidence="2" id="KW-0378">Hydrolase</keyword>
<dbReference type="GO" id="GO:0016787">
    <property type="term" value="F:hydrolase activity"/>
    <property type="evidence" value="ECO:0007669"/>
    <property type="project" value="UniProtKB-KW"/>
</dbReference>
<sequence>MRSSFLSRFRLPRPALALASLALLAGCASDPDLVQRADALVAPAGLQREEVRGGPFVLTAYVHARPKAPLLRVYLEGDGRAWITRNQVSPDPTPHTAMGLRLAASDGGDVVYLARPCQFTPMARNPICQPEYWAGLRYSPLVVSAMDEALSRYVARLQPARLELVGFSGGGAIAVLLAARRKDVSAIRTVAGNLDHVAVNQWHKVSQMPGSLNPIDVAAQVERIPQLHVSGAEDTVIPTAITHSFVDQVGRCAGLVTVQGMAHQSDWDRLWPRLLAVPLPCTAKQP</sequence>
<dbReference type="PROSITE" id="PS51257">
    <property type="entry name" value="PROKAR_LIPOPROTEIN"/>
    <property type="match status" value="1"/>
</dbReference>
<gene>
    <name evidence="2" type="ORF">RJN63_27060</name>
</gene>
<dbReference type="EMBL" id="JAVRAA010000023">
    <property type="protein sequence ID" value="MDT0340519.1"/>
    <property type="molecule type" value="Genomic_DNA"/>
</dbReference>
<dbReference type="AlphaFoldDB" id="A0AAE4GDM8"/>
<evidence type="ECO:0000256" key="1">
    <source>
        <dbReference type="SAM" id="SignalP"/>
    </source>
</evidence>
<dbReference type="InterPro" id="IPR029058">
    <property type="entry name" value="AB_hydrolase_fold"/>
</dbReference>
<organism evidence="2">
    <name type="scientific">Herbaspirillum huttiense subsp. nephrolepidis</name>
    <dbReference type="NCBI Taxonomy" id="3075126"/>
    <lineage>
        <taxon>Bacteria</taxon>
        <taxon>Pseudomonadati</taxon>
        <taxon>Pseudomonadota</taxon>
        <taxon>Betaproteobacteria</taxon>
        <taxon>Burkholderiales</taxon>
        <taxon>Oxalobacteraceae</taxon>
        <taxon>Herbaspirillum</taxon>
    </lineage>
</organism>
<reference evidence="2" key="1">
    <citation type="submission" date="2023-02" db="EMBL/GenBank/DDBJ databases">
        <title>Description of Herbaspirillum huttiense subsp. nephrolepsisexaltata and Herbaspirillum huttiense subsp. lycopersicon.</title>
        <authorList>
            <person name="Poudel M."/>
            <person name="Sharma A."/>
            <person name="Goss E."/>
            <person name="Tapia J.H."/>
            <person name="Harmon C.M."/>
            <person name="Jones J.B."/>
        </authorList>
    </citation>
    <scope>NUCLEOTIDE SEQUENCE</scope>
    <source>
        <strain evidence="2">NC40101</strain>
    </source>
</reference>
<protein>
    <submittedName>
        <fullName evidence="2">Alpha/beta hydrolase</fullName>
    </submittedName>
</protein>
<feature type="signal peptide" evidence="1">
    <location>
        <begin position="1"/>
        <end position="25"/>
    </location>
</feature>
<feature type="chain" id="PRO_5042113281" evidence="1">
    <location>
        <begin position="26"/>
        <end position="286"/>
    </location>
</feature>
<dbReference type="Gene3D" id="3.40.50.1820">
    <property type="entry name" value="alpha/beta hydrolase"/>
    <property type="match status" value="1"/>
</dbReference>
<keyword evidence="1" id="KW-0732">Signal</keyword>
<dbReference type="SUPFAM" id="SSF53474">
    <property type="entry name" value="alpha/beta-Hydrolases"/>
    <property type="match status" value="1"/>
</dbReference>